<proteinExistence type="predicted"/>
<sequence>MEEIGPTTPAKNNDSEISRSPATELKLEQPRAASLRKRNSTMKKSKGKSLDHISDHELSLTSLPAHSCRIINCKLRQSLIGNGTPYSDIQPFVCTTDGFHVKSGHVFQYSGELTFCALSTCPSSMCPAPWQHETNVKQLGHELPLACPTCWSIQRNA</sequence>
<evidence type="ECO:0000313" key="2">
    <source>
        <dbReference type="EMBL" id="KAH3787973.1"/>
    </source>
</evidence>
<evidence type="ECO:0000313" key="3">
    <source>
        <dbReference type="Proteomes" id="UP000828390"/>
    </source>
</evidence>
<feature type="region of interest" description="Disordered" evidence="1">
    <location>
        <begin position="1"/>
        <end position="53"/>
    </location>
</feature>
<organism evidence="2 3">
    <name type="scientific">Dreissena polymorpha</name>
    <name type="common">Zebra mussel</name>
    <name type="synonym">Mytilus polymorpha</name>
    <dbReference type="NCBI Taxonomy" id="45954"/>
    <lineage>
        <taxon>Eukaryota</taxon>
        <taxon>Metazoa</taxon>
        <taxon>Spiralia</taxon>
        <taxon>Lophotrochozoa</taxon>
        <taxon>Mollusca</taxon>
        <taxon>Bivalvia</taxon>
        <taxon>Autobranchia</taxon>
        <taxon>Heteroconchia</taxon>
        <taxon>Euheterodonta</taxon>
        <taxon>Imparidentia</taxon>
        <taxon>Neoheterodontei</taxon>
        <taxon>Myida</taxon>
        <taxon>Dreissenoidea</taxon>
        <taxon>Dreissenidae</taxon>
        <taxon>Dreissena</taxon>
    </lineage>
</organism>
<protein>
    <submittedName>
        <fullName evidence="2">Uncharacterized protein</fullName>
    </submittedName>
</protein>
<dbReference type="EMBL" id="JAIWYP010000008">
    <property type="protein sequence ID" value="KAH3787973.1"/>
    <property type="molecule type" value="Genomic_DNA"/>
</dbReference>
<accession>A0A9D4EY28</accession>
<evidence type="ECO:0000256" key="1">
    <source>
        <dbReference type="SAM" id="MobiDB-lite"/>
    </source>
</evidence>
<gene>
    <name evidence="2" type="ORF">DPMN_166100</name>
</gene>
<keyword evidence="3" id="KW-1185">Reference proteome</keyword>
<reference evidence="2" key="1">
    <citation type="journal article" date="2019" name="bioRxiv">
        <title>The Genome of the Zebra Mussel, Dreissena polymorpha: A Resource for Invasive Species Research.</title>
        <authorList>
            <person name="McCartney M.A."/>
            <person name="Auch B."/>
            <person name="Kono T."/>
            <person name="Mallez S."/>
            <person name="Zhang Y."/>
            <person name="Obille A."/>
            <person name="Becker A."/>
            <person name="Abrahante J.E."/>
            <person name="Garbe J."/>
            <person name="Badalamenti J.P."/>
            <person name="Herman A."/>
            <person name="Mangelson H."/>
            <person name="Liachko I."/>
            <person name="Sullivan S."/>
            <person name="Sone E.D."/>
            <person name="Koren S."/>
            <person name="Silverstein K.A.T."/>
            <person name="Beckman K.B."/>
            <person name="Gohl D.M."/>
        </authorList>
    </citation>
    <scope>NUCLEOTIDE SEQUENCE</scope>
    <source>
        <strain evidence="2">Duluth1</strain>
        <tissue evidence="2">Whole animal</tissue>
    </source>
</reference>
<reference evidence="2" key="2">
    <citation type="submission" date="2020-11" db="EMBL/GenBank/DDBJ databases">
        <authorList>
            <person name="McCartney M.A."/>
            <person name="Auch B."/>
            <person name="Kono T."/>
            <person name="Mallez S."/>
            <person name="Becker A."/>
            <person name="Gohl D.M."/>
            <person name="Silverstein K.A.T."/>
            <person name="Koren S."/>
            <person name="Bechman K.B."/>
            <person name="Herman A."/>
            <person name="Abrahante J.E."/>
            <person name="Garbe J."/>
        </authorList>
    </citation>
    <scope>NUCLEOTIDE SEQUENCE</scope>
    <source>
        <strain evidence="2">Duluth1</strain>
        <tissue evidence="2">Whole animal</tissue>
    </source>
</reference>
<dbReference type="Proteomes" id="UP000828390">
    <property type="component" value="Unassembled WGS sequence"/>
</dbReference>
<dbReference type="AlphaFoldDB" id="A0A9D4EY28"/>
<feature type="compositionally biased region" description="Basic residues" evidence="1">
    <location>
        <begin position="34"/>
        <end position="47"/>
    </location>
</feature>
<comment type="caution">
    <text evidence="2">The sequence shown here is derived from an EMBL/GenBank/DDBJ whole genome shotgun (WGS) entry which is preliminary data.</text>
</comment>
<name>A0A9D4EY28_DREPO</name>